<dbReference type="GO" id="GO:0006811">
    <property type="term" value="P:monoatomic ion transport"/>
    <property type="evidence" value="ECO:0007669"/>
    <property type="project" value="UniProtKB-KW"/>
</dbReference>
<dbReference type="AlphaFoldDB" id="A0A369BY93"/>
<proteinExistence type="inferred from homology"/>
<evidence type="ECO:0000256" key="3">
    <source>
        <dbReference type="ARBA" id="ARBA00023065"/>
    </source>
</evidence>
<feature type="region of interest" description="Disordered" evidence="4">
    <location>
        <begin position="40"/>
        <end position="59"/>
    </location>
</feature>
<protein>
    <recommendedName>
        <fullName evidence="5">ATP synthase A/B type C-terminal domain-containing protein</fullName>
    </recommendedName>
</protein>
<reference evidence="6 7" key="1">
    <citation type="submission" date="2018-07" db="EMBL/GenBank/DDBJ databases">
        <title>Genomic Encyclopedia of Type Strains, Phase IV (KMG-IV): sequencing the most valuable type-strain genomes for metagenomic binning, comparative biology and taxonomic classification.</title>
        <authorList>
            <person name="Goeker M."/>
        </authorList>
    </citation>
    <scope>NUCLEOTIDE SEQUENCE [LARGE SCALE GENOMIC DNA]</scope>
    <source>
        <strain evidence="6 7">DSM 26407</strain>
    </source>
</reference>
<evidence type="ECO:0000259" key="5">
    <source>
        <dbReference type="Pfam" id="PF22919"/>
    </source>
</evidence>
<name>A0A369BY93_9GAMM</name>
<feature type="domain" description="ATP synthase A/B type C-terminal" evidence="5">
    <location>
        <begin position="1"/>
        <end position="41"/>
    </location>
</feature>
<evidence type="ECO:0000256" key="1">
    <source>
        <dbReference type="ARBA" id="ARBA00008936"/>
    </source>
</evidence>
<dbReference type="Proteomes" id="UP000252707">
    <property type="component" value="Unassembled WGS sequence"/>
</dbReference>
<keyword evidence="2" id="KW-0813">Transport</keyword>
<organism evidence="6 7">
    <name type="scientific">Thioalbus denitrificans</name>
    <dbReference type="NCBI Taxonomy" id="547122"/>
    <lineage>
        <taxon>Bacteria</taxon>
        <taxon>Pseudomonadati</taxon>
        <taxon>Pseudomonadota</taxon>
        <taxon>Gammaproteobacteria</taxon>
        <taxon>Chromatiales</taxon>
        <taxon>Ectothiorhodospiraceae</taxon>
        <taxon>Thioalbus</taxon>
    </lineage>
</organism>
<evidence type="ECO:0000256" key="4">
    <source>
        <dbReference type="SAM" id="MobiDB-lite"/>
    </source>
</evidence>
<sequence length="59" mass="6511">MGQGEDEDRSIIETLDLAWDLLSLLPPDALSRVSEADLAKYHHRGPDGPGPEEPQWQSA</sequence>
<dbReference type="Pfam" id="PF22919">
    <property type="entry name" value="ATP-synt_VA_C"/>
    <property type="match status" value="1"/>
</dbReference>
<evidence type="ECO:0000256" key="2">
    <source>
        <dbReference type="ARBA" id="ARBA00022448"/>
    </source>
</evidence>
<evidence type="ECO:0000313" key="6">
    <source>
        <dbReference type="EMBL" id="RCX26599.1"/>
    </source>
</evidence>
<gene>
    <name evidence="6" type="ORF">DFQ59_109128</name>
</gene>
<dbReference type="EMBL" id="QPJY01000009">
    <property type="protein sequence ID" value="RCX26599.1"/>
    <property type="molecule type" value="Genomic_DNA"/>
</dbReference>
<comment type="caution">
    <text evidence="6">The sequence shown here is derived from an EMBL/GenBank/DDBJ whole genome shotgun (WGS) entry which is preliminary data.</text>
</comment>
<dbReference type="InterPro" id="IPR055190">
    <property type="entry name" value="ATP-synt_VA_C"/>
</dbReference>
<keyword evidence="3" id="KW-0406">Ion transport</keyword>
<keyword evidence="7" id="KW-1185">Reference proteome</keyword>
<evidence type="ECO:0000313" key="7">
    <source>
        <dbReference type="Proteomes" id="UP000252707"/>
    </source>
</evidence>
<accession>A0A369BY93</accession>
<comment type="similarity">
    <text evidence="1">Belongs to the ATPase alpha/beta chains family.</text>
</comment>